<keyword evidence="1" id="KW-0472">Membrane</keyword>
<dbReference type="Proteomes" id="UP000664628">
    <property type="component" value="Unassembled WGS sequence"/>
</dbReference>
<keyword evidence="3" id="KW-1185">Reference proteome</keyword>
<accession>A0ABS3JQM9</accession>
<comment type="caution">
    <text evidence="2">The sequence shown here is derived from an EMBL/GenBank/DDBJ whole genome shotgun (WGS) entry which is preliminary data.</text>
</comment>
<dbReference type="RefSeq" id="WP_207331466.1">
    <property type="nucleotide sequence ID" value="NZ_JAFMYW010000008.1"/>
</dbReference>
<protein>
    <submittedName>
        <fullName evidence="2">Septum formation initiator family protein</fullName>
    </submittedName>
</protein>
<keyword evidence="1" id="KW-1133">Transmembrane helix</keyword>
<evidence type="ECO:0000313" key="2">
    <source>
        <dbReference type="EMBL" id="MBO0951509.1"/>
    </source>
</evidence>
<proteinExistence type="predicted"/>
<dbReference type="EMBL" id="JAFMYW010000008">
    <property type="protein sequence ID" value="MBO0951509.1"/>
    <property type="molecule type" value="Genomic_DNA"/>
</dbReference>
<gene>
    <name evidence="2" type="ORF">J2I46_23195</name>
</gene>
<evidence type="ECO:0000256" key="1">
    <source>
        <dbReference type="SAM" id="Phobius"/>
    </source>
</evidence>
<organism evidence="2 3">
    <name type="scientific">Fibrella forsythiae</name>
    <dbReference type="NCBI Taxonomy" id="2817061"/>
    <lineage>
        <taxon>Bacteria</taxon>
        <taxon>Pseudomonadati</taxon>
        <taxon>Bacteroidota</taxon>
        <taxon>Cytophagia</taxon>
        <taxon>Cytophagales</taxon>
        <taxon>Spirosomataceae</taxon>
        <taxon>Fibrella</taxon>
    </lineage>
</organism>
<name>A0ABS3JQM9_9BACT</name>
<feature type="transmembrane region" description="Helical" evidence="1">
    <location>
        <begin position="9"/>
        <end position="26"/>
    </location>
</feature>
<keyword evidence="1" id="KW-0812">Transmembrane</keyword>
<sequence length="102" mass="12524">MNRILNSRYRFYILTGVGFLFWMLFFDANDLRSQFRNWWKAEELDDEKAYFQEQIEAVRAERKEVLGSQQLRVKYAREKYLMKKRNEDVYVLVDENGEPIEK</sequence>
<reference evidence="2 3" key="1">
    <citation type="submission" date="2021-03" db="EMBL/GenBank/DDBJ databases">
        <title>Fibrella sp. HMF5405 genome sequencing and assembly.</title>
        <authorList>
            <person name="Kang H."/>
            <person name="Kim H."/>
            <person name="Bae S."/>
            <person name="Joh K."/>
        </authorList>
    </citation>
    <scope>NUCLEOTIDE SEQUENCE [LARGE SCALE GENOMIC DNA]</scope>
    <source>
        <strain evidence="2 3">HMF5405</strain>
    </source>
</reference>
<evidence type="ECO:0000313" key="3">
    <source>
        <dbReference type="Proteomes" id="UP000664628"/>
    </source>
</evidence>